<dbReference type="InterPro" id="IPR050123">
    <property type="entry name" value="Prok_molybdopt-oxidoreductase"/>
</dbReference>
<keyword evidence="3" id="KW-0411">Iron-sulfur</keyword>
<evidence type="ECO:0000313" key="6">
    <source>
        <dbReference type="EMBL" id="WRP13608.1"/>
    </source>
</evidence>
<name>A0ABZ1BLZ5_9FIRM</name>
<accession>A0ABZ1BLZ5</accession>
<evidence type="ECO:0000259" key="5">
    <source>
        <dbReference type="Pfam" id="PF01568"/>
    </source>
</evidence>
<dbReference type="RefSeq" id="WP_324667853.1">
    <property type="nucleotide sequence ID" value="NZ_CP141614.1"/>
</dbReference>
<keyword evidence="7" id="KW-1185">Reference proteome</keyword>
<dbReference type="Gene3D" id="3.40.50.740">
    <property type="match status" value="1"/>
</dbReference>
<dbReference type="InterPro" id="IPR009010">
    <property type="entry name" value="Asp_de-COase-like_dom_sf"/>
</dbReference>
<dbReference type="InterPro" id="IPR006656">
    <property type="entry name" value="Mopterin_OxRdtase"/>
</dbReference>
<evidence type="ECO:0000256" key="3">
    <source>
        <dbReference type="ARBA" id="ARBA00023014"/>
    </source>
</evidence>
<evidence type="ECO:0000259" key="4">
    <source>
        <dbReference type="Pfam" id="PF00384"/>
    </source>
</evidence>
<proteinExistence type="predicted"/>
<dbReference type="Gene3D" id="2.40.40.20">
    <property type="match status" value="1"/>
</dbReference>
<sequence>MLRAWQAELARAVAGEPGARACVIWDARGAWDGTAAAVGEAVLEVAQALEAAGAEVHVLVPGDQAQSRAAEAAGMLPGPGGLDTAGILRRAADGGIQVLYLVGANLLETFPDRSLVERALERTAFVVVQDLFVTATATMADLVLPALPSAMRAGTLVDLDGVTHHLEAALPPDGRGRADGEILAGLLAAVRADGRLEQGPAWGDRVAALSPERARGLWGVPRRAPAADTAMPPSGSAELGLRVVPLVRLYGGGGTVAFDPAFAPHRERLAVRLHPADAERLGVVDGAEVELRTAHGAIRAPVRVDPAMAAGLAGVPVAAAQGGAPQVTAWDDPLPAVTSLVVRAEVVEQRS</sequence>
<dbReference type="PANTHER" id="PTHR43105">
    <property type="entry name" value="RESPIRATORY NITRATE REDUCTASE"/>
    <property type="match status" value="1"/>
</dbReference>
<dbReference type="PANTHER" id="PTHR43105:SF12">
    <property type="entry name" value="NADH-QUINONE OXIDOREDUCTASE SUBUNIT G"/>
    <property type="match status" value="1"/>
</dbReference>
<evidence type="ECO:0000256" key="2">
    <source>
        <dbReference type="ARBA" id="ARBA00023004"/>
    </source>
</evidence>
<dbReference type="InterPro" id="IPR006657">
    <property type="entry name" value="MoPterin_dinucl-bd_dom"/>
</dbReference>
<evidence type="ECO:0000256" key="1">
    <source>
        <dbReference type="ARBA" id="ARBA00022723"/>
    </source>
</evidence>
<dbReference type="EMBL" id="CP141614">
    <property type="protein sequence ID" value="WRP13608.1"/>
    <property type="molecule type" value="Genomic_DNA"/>
</dbReference>
<feature type="domain" description="Molybdopterin oxidoreductase" evidence="4">
    <location>
        <begin position="81"/>
        <end position="186"/>
    </location>
</feature>
<reference evidence="7" key="1">
    <citation type="submission" date="2023-12" db="EMBL/GenBank/DDBJ databases">
        <title>Novel isolates from deep terrestrial aquifers shed light on the physiology and ecology of the class Limnochordia.</title>
        <authorList>
            <person name="Karnachuk O.V."/>
            <person name="Lukina A.P."/>
            <person name="Avakyan M.R."/>
            <person name="Kadnikov V."/>
            <person name="Begmatov S."/>
            <person name="Beletsky A.V."/>
            <person name="Mardanov A.V."/>
            <person name="Ravin N.V."/>
        </authorList>
    </citation>
    <scope>NUCLEOTIDE SEQUENCE [LARGE SCALE GENOMIC DNA]</scope>
    <source>
        <strain evidence="7">LN</strain>
    </source>
</reference>
<protein>
    <submittedName>
        <fullName evidence="6">Molybdopterin-dependent oxidoreductase</fullName>
    </submittedName>
</protein>
<organism evidence="6 7">
    <name type="scientific">Geochorda subterranea</name>
    <dbReference type="NCBI Taxonomy" id="3109564"/>
    <lineage>
        <taxon>Bacteria</taxon>
        <taxon>Bacillati</taxon>
        <taxon>Bacillota</taxon>
        <taxon>Limnochordia</taxon>
        <taxon>Limnochordales</taxon>
        <taxon>Geochordaceae</taxon>
        <taxon>Geochorda</taxon>
    </lineage>
</organism>
<dbReference type="Proteomes" id="UP001333102">
    <property type="component" value="Chromosome"/>
</dbReference>
<dbReference type="SUPFAM" id="SSF50692">
    <property type="entry name" value="ADC-like"/>
    <property type="match status" value="1"/>
</dbReference>
<dbReference type="Pfam" id="PF01568">
    <property type="entry name" value="Molydop_binding"/>
    <property type="match status" value="1"/>
</dbReference>
<dbReference type="Pfam" id="PF00384">
    <property type="entry name" value="Molybdopterin"/>
    <property type="match status" value="1"/>
</dbReference>
<gene>
    <name evidence="6" type="ORF">VLY81_09110</name>
</gene>
<dbReference type="SUPFAM" id="SSF53706">
    <property type="entry name" value="Formate dehydrogenase/DMSO reductase, domains 1-3"/>
    <property type="match status" value="1"/>
</dbReference>
<evidence type="ECO:0000313" key="7">
    <source>
        <dbReference type="Proteomes" id="UP001333102"/>
    </source>
</evidence>
<feature type="domain" description="Molybdopterin dinucleotide-binding" evidence="5">
    <location>
        <begin position="269"/>
        <end position="328"/>
    </location>
</feature>
<keyword evidence="1" id="KW-0479">Metal-binding</keyword>
<keyword evidence="2" id="KW-0408">Iron</keyword>